<accession>A0A8S5N845</accession>
<reference evidence="5" key="1">
    <citation type="journal article" date="2021" name="Proc. Natl. Acad. Sci. U.S.A.">
        <title>A Catalog of Tens of Thousands of Viruses from Human Metagenomes Reveals Hidden Associations with Chronic Diseases.</title>
        <authorList>
            <person name="Tisza M.J."/>
            <person name="Buck C.B."/>
        </authorList>
    </citation>
    <scope>NUCLEOTIDE SEQUENCE</scope>
    <source>
        <strain evidence="5">CtfW121</strain>
    </source>
</reference>
<dbReference type="InterPro" id="IPR006427">
    <property type="entry name" value="Portal_HK97"/>
</dbReference>
<dbReference type="EMBL" id="BK015096">
    <property type="protein sequence ID" value="DAD90870.1"/>
    <property type="molecule type" value="Genomic_DNA"/>
</dbReference>
<sequence>MALFKIFNKRIKNKVNINDQSVQLDDVLLSALLNNETITREKALTLPAVSGAVDFISGSIAAMPVKLYRYKSGKVEEVQRDSRVRMLNGDTGNTLDGFQTKKAMVEDYLLGKGGYCYIQIDRQNNVTALKYIPDMDVTVWSNSDPMNRFVQFYVGTDKIYPWNMVKLLRNTKDGASGKGLTEEISKALETAYSTLVYQLGLVQTGGNKKGFLQAERRLGQEEVDKLKEAWKRLYANNTESVMVLNNGIKFQESSNSSVEMQLNESKKTLQDEINGVFHIHSDFNLTFKEAIYPIIKAFETALNSTLLLEKEKKNFFFEFDTKEIVKASIKERFDAYKVAKDTGLMTINELRRMENLNYIEGMDVINVGLGAVLYDIETGTYYTPNTGQVTGGDEEEKADKVEEKGADDEIQVPEESDEK</sequence>
<evidence type="ECO:0000256" key="2">
    <source>
        <dbReference type="ARBA" id="ARBA00023009"/>
    </source>
</evidence>
<dbReference type="Pfam" id="PF04860">
    <property type="entry name" value="Phage_portal"/>
    <property type="match status" value="1"/>
</dbReference>
<feature type="compositionally biased region" description="Acidic residues" evidence="4">
    <location>
        <begin position="405"/>
        <end position="419"/>
    </location>
</feature>
<evidence type="ECO:0000256" key="3">
    <source>
        <dbReference type="ARBA" id="ARBA00023219"/>
    </source>
</evidence>
<keyword evidence="3" id="KW-0231">Viral genome packaging</keyword>
<dbReference type="Gene3D" id="1.20.1270.210">
    <property type="match status" value="1"/>
</dbReference>
<evidence type="ECO:0000256" key="1">
    <source>
        <dbReference type="ARBA" id="ARBA00022950"/>
    </source>
</evidence>
<keyword evidence="2" id="KW-1162">Viral penetration into host cytoplasm</keyword>
<organism evidence="5">
    <name type="scientific">Siphoviridae sp. ctfW121</name>
    <dbReference type="NCBI Taxonomy" id="2826413"/>
    <lineage>
        <taxon>Viruses</taxon>
        <taxon>Duplodnaviria</taxon>
        <taxon>Heunggongvirae</taxon>
        <taxon>Uroviricota</taxon>
        <taxon>Caudoviricetes</taxon>
    </lineage>
</organism>
<evidence type="ECO:0000313" key="5">
    <source>
        <dbReference type="EMBL" id="DAD90870.1"/>
    </source>
</evidence>
<name>A0A8S5N845_9CAUD</name>
<keyword evidence="1" id="KW-0118">Viral capsid assembly</keyword>
<evidence type="ECO:0000256" key="4">
    <source>
        <dbReference type="SAM" id="MobiDB-lite"/>
    </source>
</evidence>
<proteinExistence type="predicted"/>
<feature type="region of interest" description="Disordered" evidence="4">
    <location>
        <begin position="384"/>
        <end position="419"/>
    </location>
</feature>
<keyword evidence="2" id="KW-1171">Viral genome ejection through host cell envelope</keyword>
<dbReference type="InterPro" id="IPR006944">
    <property type="entry name" value="Phage/GTA_portal"/>
</dbReference>
<keyword evidence="2" id="KW-1160">Virus entry into host cell</keyword>
<keyword evidence="1" id="KW-1188">Viral release from host cell</keyword>
<dbReference type="NCBIfam" id="TIGR01537">
    <property type="entry name" value="portal_HK97"/>
    <property type="match status" value="1"/>
</dbReference>
<protein>
    <submittedName>
        <fullName evidence="5">Portal protein</fullName>
    </submittedName>
</protein>